<gene>
    <name evidence="3" type="ORF">HJG63_001770</name>
</gene>
<comment type="caution">
    <text evidence="3">The sequence shown here is derived from an EMBL/GenBank/DDBJ whole genome shotgun (WGS) entry which is preliminary data.</text>
</comment>
<evidence type="ECO:0000256" key="1">
    <source>
        <dbReference type="SAM" id="MobiDB-lite"/>
    </source>
</evidence>
<dbReference type="InterPro" id="IPR037763">
    <property type="entry name" value="C1orf162"/>
</dbReference>
<feature type="compositionally biased region" description="Low complexity" evidence="1">
    <location>
        <begin position="17"/>
        <end position="27"/>
    </location>
</feature>
<evidence type="ECO:0000313" key="4">
    <source>
        <dbReference type="Proteomes" id="UP000593571"/>
    </source>
</evidence>
<keyword evidence="2" id="KW-0812">Transmembrane</keyword>
<keyword evidence="4" id="KW-1185">Reference proteome</keyword>
<keyword evidence="2" id="KW-1133">Transmembrane helix</keyword>
<accession>A0A7J8BBP7</accession>
<name>A0A7J8BBP7_ROUAE</name>
<dbReference type="EMBL" id="JACASE010000017">
    <property type="protein sequence ID" value="KAF6396247.1"/>
    <property type="molecule type" value="Genomic_DNA"/>
</dbReference>
<feature type="transmembrane region" description="Helical" evidence="2">
    <location>
        <begin position="40"/>
        <end position="63"/>
    </location>
</feature>
<keyword evidence="2" id="KW-0472">Membrane</keyword>
<reference evidence="3 4" key="1">
    <citation type="journal article" date="2020" name="Nature">
        <title>Six reference-quality genomes reveal evolution of bat adaptations.</title>
        <authorList>
            <person name="Jebb D."/>
            <person name="Huang Z."/>
            <person name="Pippel M."/>
            <person name="Hughes G.M."/>
            <person name="Lavrichenko K."/>
            <person name="Devanna P."/>
            <person name="Winkler S."/>
            <person name="Jermiin L.S."/>
            <person name="Skirmuntt E.C."/>
            <person name="Katzourakis A."/>
            <person name="Burkitt-Gray L."/>
            <person name="Ray D.A."/>
            <person name="Sullivan K.A.M."/>
            <person name="Roscito J.G."/>
            <person name="Kirilenko B.M."/>
            <person name="Davalos L.M."/>
            <person name="Corthals A.P."/>
            <person name="Power M.L."/>
            <person name="Jones G."/>
            <person name="Ransome R.D."/>
            <person name="Dechmann D.K.N."/>
            <person name="Locatelli A.G."/>
            <person name="Puechmaille S.J."/>
            <person name="Fedrigo O."/>
            <person name="Jarvis E.D."/>
            <person name="Hiller M."/>
            <person name="Vernes S.C."/>
            <person name="Myers E.W."/>
            <person name="Teeling E.C."/>
        </authorList>
    </citation>
    <scope>NUCLEOTIDE SEQUENCE [LARGE SCALE GENOMIC DNA]</scope>
    <source>
        <strain evidence="3">MRouAeg1</strain>
        <tissue evidence="3">Muscle</tissue>
    </source>
</reference>
<protein>
    <submittedName>
        <fullName evidence="3">Uncharacterized protein</fullName>
    </submittedName>
</protein>
<feature type="region of interest" description="Disordered" evidence="1">
    <location>
        <begin position="1"/>
        <end position="31"/>
    </location>
</feature>
<organism evidence="3 4">
    <name type="scientific">Rousettus aegyptiacus</name>
    <name type="common">Egyptian fruit bat</name>
    <name type="synonym">Pteropus aegyptiacus</name>
    <dbReference type="NCBI Taxonomy" id="9407"/>
    <lineage>
        <taxon>Eukaryota</taxon>
        <taxon>Metazoa</taxon>
        <taxon>Chordata</taxon>
        <taxon>Craniata</taxon>
        <taxon>Vertebrata</taxon>
        <taxon>Euteleostomi</taxon>
        <taxon>Mammalia</taxon>
        <taxon>Eutheria</taxon>
        <taxon>Laurasiatheria</taxon>
        <taxon>Chiroptera</taxon>
        <taxon>Yinpterochiroptera</taxon>
        <taxon>Pteropodoidea</taxon>
        <taxon>Pteropodidae</taxon>
        <taxon>Rousettinae</taxon>
        <taxon>Rousettus</taxon>
    </lineage>
</organism>
<dbReference type="OrthoDB" id="9451692at2759"/>
<dbReference type="AlphaFoldDB" id="A0A7J8BBP7"/>
<sequence length="139" mass="14850">MGGNQSKPDPSIDRQKTLTTTAPAITPTPCPSNNGNIRELLLVIAFFAGILLALLLMALVFTIRRYRKSGQSSSHALDPYSDPLAKTPAITDEALPSASMPIKTSEEKRGQLTANHSANSDSIVYAEIKVTNSPISNQA</sequence>
<evidence type="ECO:0000256" key="2">
    <source>
        <dbReference type="SAM" id="Phobius"/>
    </source>
</evidence>
<dbReference type="Proteomes" id="UP000593571">
    <property type="component" value="Unassembled WGS sequence"/>
</dbReference>
<dbReference type="PANTHER" id="PTHR37997:SF1">
    <property type="entry name" value="TRANSMEMBRANE PROTEIN C1ORF162"/>
    <property type="match status" value="1"/>
</dbReference>
<dbReference type="PANTHER" id="PTHR37997">
    <property type="entry name" value="TRANSMEMBRANE PROTEIN C1ORF162"/>
    <property type="match status" value="1"/>
</dbReference>
<evidence type="ECO:0000313" key="3">
    <source>
        <dbReference type="EMBL" id="KAF6396247.1"/>
    </source>
</evidence>
<proteinExistence type="predicted"/>